<name>A0A423JX74_9PSED</name>
<protein>
    <submittedName>
        <fullName evidence="1">Uncharacterized protein</fullName>
    </submittedName>
</protein>
<evidence type="ECO:0000313" key="2">
    <source>
        <dbReference type="Proteomes" id="UP000286351"/>
    </source>
</evidence>
<proteinExistence type="predicted"/>
<reference evidence="1 2" key="1">
    <citation type="submission" date="2016-10" db="EMBL/GenBank/DDBJ databases">
        <title>Comparative genome analysis of multiple Pseudomonas spp. focuses on biocontrol and plant growth promoting traits.</title>
        <authorList>
            <person name="Tao X.-Y."/>
            <person name="Taylor C.G."/>
        </authorList>
    </citation>
    <scope>NUCLEOTIDE SEQUENCE [LARGE SCALE GENOMIC DNA]</scope>
    <source>
        <strain evidence="1 2">38D4</strain>
    </source>
</reference>
<evidence type="ECO:0000313" key="1">
    <source>
        <dbReference type="EMBL" id="RON42278.1"/>
    </source>
</evidence>
<dbReference type="RefSeq" id="WP_123364183.1">
    <property type="nucleotide sequence ID" value="NZ_MOBO01000001.1"/>
</dbReference>
<dbReference type="EMBL" id="MOBO01000001">
    <property type="protein sequence ID" value="RON42278.1"/>
    <property type="molecule type" value="Genomic_DNA"/>
</dbReference>
<dbReference type="Proteomes" id="UP000286351">
    <property type="component" value="Unassembled WGS sequence"/>
</dbReference>
<accession>A0A423JX74</accession>
<gene>
    <name evidence="1" type="ORF">BK664_01425</name>
</gene>
<dbReference type="AlphaFoldDB" id="A0A423JX74"/>
<comment type="caution">
    <text evidence="1">The sequence shown here is derived from an EMBL/GenBank/DDBJ whole genome shotgun (WGS) entry which is preliminary data.</text>
</comment>
<sequence>MPKVITDTQTRDICRMISSWESGHKLDWINICIGAKEILGWSTPPTRQALNKKTTIKLAYQTKKESIRRNQERITNLPKPKSINDAANRIGRLEKEIEELKILNSKFADVIRRITYNASLQGLTKEQLMKPLPSVKEPKQ</sequence>
<organism evidence="1 2">
    <name type="scientific">Pseudomonas brassicacearum</name>
    <dbReference type="NCBI Taxonomy" id="930166"/>
    <lineage>
        <taxon>Bacteria</taxon>
        <taxon>Pseudomonadati</taxon>
        <taxon>Pseudomonadota</taxon>
        <taxon>Gammaproteobacteria</taxon>
        <taxon>Pseudomonadales</taxon>
        <taxon>Pseudomonadaceae</taxon>
        <taxon>Pseudomonas</taxon>
    </lineage>
</organism>